<organism evidence="3 4">
    <name type="scientific">Paracoccus amoyensis</name>
    <dbReference type="NCBI Taxonomy" id="2760093"/>
    <lineage>
        <taxon>Bacteria</taxon>
        <taxon>Pseudomonadati</taxon>
        <taxon>Pseudomonadota</taxon>
        <taxon>Alphaproteobacteria</taxon>
        <taxon>Rhodobacterales</taxon>
        <taxon>Paracoccaceae</taxon>
        <taxon>Paracoccus</taxon>
    </lineage>
</organism>
<feature type="domain" description="AB hydrolase-1" evidence="2">
    <location>
        <begin position="45"/>
        <end position="173"/>
    </location>
</feature>
<keyword evidence="1" id="KW-0732">Signal</keyword>
<dbReference type="InterPro" id="IPR029058">
    <property type="entry name" value="AB_hydrolase_fold"/>
</dbReference>
<evidence type="ECO:0000256" key="1">
    <source>
        <dbReference type="SAM" id="SignalP"/>
    </source>
</evidence>
<feature type="signal peptide" evidence="1">
    <location>
        <begin position="1"/>
        <end position="20"/>
    </location>
</feature>
<sequence length="317" mass="32824">MLRISMITTASILCMTPYWAGERAGKAANGPVEIAYWVQGPKDGPPLVLVNGQGAATRVGADALVDAFLDRGFRVITFDNRDSGQSSILRSAGAPPAMADIMAALSAGETPPVAYDLSDMADDAIAVLDATRIERAHFLGHSLGGMIVQMIAAEHPDRVLSMISASSTSGEPDLPFGPALAAISEPMPESGITAVGMQGAIYRIFEGDAQYRMSDGEVIARVRADMAADDPNASARQGAAAMASGDRRGLLATVTVPALVLHGSDDPWFTIDHAQSTANALGAPMQVIGGMGHIIADAAAEAVADRVVAFVDSLPAR</sequence>
<proteinExistence type="predicted"/>
<evidence type="ECO:0000313" key="3">
    <source>
        <dbReference type="EMBL" id="MBC9247562.1"/>
    </source>
</evidence>
<reference evidence="3" key="1">
    <citation type="submission" date="2020-08" db="EMBL/GenBank/DDBJ databases">
        <title>Paracoccus amoyensis sp. nov., isolated from the surface seawater at coast of Xiamen, Fujian.</title>
        <authorList>
            <person name="Lyu L."/>
        </authorList>
    </citation>
    <scope>NUCLEOTIDE SEQUENCE</scope>
    <source>
        <strain evidence="3">11-3</strain>
    </source>
</reference>
<accession>A0A926GFY1</accession>
<dbReference type="Pfam" id="PF00561">
    <property type="entry name" value="Abhydrolase_1"/>
    <property type="match status" value="1"/>
</dbReference>
<protein>
    <submittedName>
        <fullName evidence="3">Alpha/beta fold hydrolase</fullName>
    </submittedName>
</protein>
<dbReference type="SUPFAM" id="SSF53474">
    <property type="entry name" value="alpha/beta-Hydrolases"/>
    <property type="match status" value="1"/>
</dbReference>
<dbReference type="InterPro" id="IPR010662">
    <property type="entry name" value="RBBP9/YdeN"/>
</dbReference>
<evidence type="ECO:0000259" key="2">
    <source>
        <dbReference type="Pfam" id="PF00561"/>
    </source>
</evidence>
<dbReference type="PANTHER" id="PTHR43433:SF5">
    <property type="entry name" value="AB HYDROLASE-1 DOMAIN-CONTAINING PROTEIN"/>
    <property type="match status" value="1"/>
</dbReference>
<dbReference type="InterPro" id="IPR000073">
    <property type="entry name" value="AB_hydrolase_1"/>
</dbReference>
<dbReference type="InterPro" id="IPR050471">
    <property type="entry name" value="AB_hydrolase"/>
</dbReference>
<comment type="caution">
    <text evidence="3">The sequence shown here is derived from an EMBL/GenBank/DDBJ whole genome shotgun (WGS) entry which is preliminary data.</text>
</comment>
<dbReference type="Gene3D" id="3.40.50.1820">
    <property type="entry name" value="alpha/beta hydrolase"/>
    <property type="match status" value="1"/>
</dbReference>
<dbReference type="PANTHER" id="PTHR43433">
    <property type="entry name" value="HYDROLASE, ALPHA/BETA FOLD FAMILY PROTEIN"/>
    <property type="match status" value="1"/>
</dbReference>
<feature type="chain" id="PRO_5037151521" evidence="1">
    <location>
        <begin position="21"/>
        <end position="317"/>
    </location>
</feature>
<dbReference type="Pfam" id="PF06821">
    <property type="entry name" value="Ser_hydrolase"/>
    <property type="match status" value="1"/>
</dbReference>
<name>A0A926GFY1_9RHOB</name>
<dbReference type="AlphaFoldDB" id="A0A926GFY1"/>
<dbReference type="EMBL" id="JACOQL010000004">
    <property type="protein sequence ID" value="MBC9247562.1"/>
    <property type="molecule type" value="Genomic_DNA"/>
</dbReference>
<gene>
    <name evidence="3" type="ORF">H4P12_12790</name>
</gene>
<evidence type="ECO:0000313" key="4">
    <source>
        <dbReference type="Proteomes" id="UP000608594"/>
    </source>
</evidence>
<keyword evidence="4" id="KW-1185">Reference proteome</keyword>
<keyword evidence="3" id="KW-0378">Hydrolase</keyword>
<dbReference type="GO" id="GO:0046503">
    <property type="term" value="P:glycerolipid catabolic process"/>
    <property type="evidence" value="ECO:0007669"/>
    <property type="project" value="TreeGrafter"/>
</dbReference>
<dbReference type="GO" id="GO:0004806">
    <property type="term" value="F:triacylglycerol lipase activity"/>
    <property type="evidence" value="ECO:0007669"/>
    <property type="project" value="TreeGrafter"/>
</dbReference>
<dbReference type="Proteomes" id="UP000608594">
    <property type="component" value="Unassembled WGS sequence"/>
</dbReference>
<dbReference type="RefSeq" id="WP_187794064.1">
    <property type="nucleotide sequence ID" value="NZ_JACOQL010000004.1"/>
</dbReference>